<dbReference type="Pfam" id="PF09407">
    <property type="entry name" value="AbiEi_1"/>
    <property type="match status" value="1"/>
</dbReference>
<sequence>MSVSEYINKLLSVEEYSFSLAELLKETGKGRTAIIRELDRLIEKGEVINLRQGFYLILTPRYAKFGKLPISLYIHKLFDYLERKYYLGFYSAAKIYGASHQQTQRDYVMSQTPKLLDIRKSAIDIRFFTTSVWPKNNIISKKSDAGIYHISSPALTLADLIRYQNKLGGLNRMLSTIEELLEEVSQDDLQDLLEWFDHKATLQRIGFLISEIYLNNSLGNLIFEHLNRQKFYPILLQPDTKQKPGAVDNKWKVDVNLQLESDL</sequence>
<comment type="caution">
    <text evidence="2">The sequence shown here is derived from an EMBL/GenBank/DDBJ whole genome shotgun (WGS) entry which is preliminary data.</text>
</comment>
<dbReference type="EMBL" id="BMIX01000012">
    <property type="protein sequence ID" value="GGG46112.1"/>
    <property type="molecule type" value="Genomic_DNA"/>
</dbReference>
<gene>
    <name evidence="2" type="ORF">GCM10011532_32520</name>
</gene>
<dbReference type="Proteomes" id="UP000605733">
    <property type="component" value="Unassembled WGS sequence"/>
</dbReference>
<evidence type="ECO:0000313" key="3">
    <source>
        <dbReference type="Proteomes" id="UP000605733"/>
    </source>
</evidence>
<evidence type="ECO:0000259" key="1">
    <source>
        <dbReference type="Pfam" id="PF09407"/>
    </source>
</evidence>
<dbReference type="RefSeq" id="WP_011709244.1">
    <property type="nucleotide sequence ID" value="NZ_BMIX01000012.1"/>
</dbReference>
<name>A0ABQ1WXE9_9FLAO</name>
<reference evidence="3" key="1">
    <citation type="journal article" date="2019" name="Int. J. Syst. Evol. Microbiol.">
        <title>The Global Catalogue of Microorganisms (GCM) 10K type strain sequencing project: providing services to taxonomists for standard genome sequencing and annotation.</title>
        <authorList>
            <consortium name="The Broad Institute Genomics Platform"/>
            <consortium name="The Broad Institute Genome Sequencing Center for Infectious Disease"/>
            <person name="Wu L."/>
            <person name="Ma J."/>
        </authorList>
    </citation>
    <scope>NUCLEOTIDE SEQUENCE [LARGE SCALE GENOMIC DNA]</scope>
    <source>
        <strain evidence="3">CGMCC 1.15422</strain>
    </source>
</reference>
<accession>A0ABQ1WXE9</accession>
<proteinExistence type="predicted"/>
<organism evidence="2 3">
    <name type="scientific">Christiangramia forsetii</name>
    <dbReference type="NCBI Taxonomy" id="411153"/>
    <lineage>
        <taxon>Bacteria</taxon>
        <taxon>Pseudomonadati</taxon>
        <taxon>Bacteroidota</taxon>
        <taxon>Flavobacteriia</taxon>
        <taxon>Flavobacteriales</taxon>
        <taxon>Flavobacteriaceae</taxon>
        <taxon>Christiangramia</taxon>
    </lineage>
</organism>
<protein>
    <recommendedName>
        <fullName evidence="1">AbiEi antitoxin C-terminal domain-containing protein</fullName>
    </recommendedName>
</protein>
<evidence type="ECO:0000313" key="2">
    <source>
        <dbReference type="EMBL" id="GGG46112.1"/>
    </source>
</evidence>
<dbReference type="InterPro" id="IPR018547">
    <property type="entry name" value="AbiEi_C"/>
</dbReference>
<keyword evidence="3" id="KW-1185">Reference proteome</keyword>
<feature type="domain" description="AbiEi antitoxin C-terminal" evidence="1">
    <location>
        <begin position="71"/>
        <end position="209"/>
    </location>
</feature>